<feature type="binding site" evidence="6">
    <location>
        <position position="357"/>
    </location>
    <ligand>
        <name>Mn(2+)</name>
        <dbReference type="ChEBI" id="CHEBI:29035"/>
        <label>2</label>
    </ligand>
</feature>
<comment type="catalytic activity">
    <reaction evidence="6">
        <text>alpha-D-ribose 1-phosphate = D-ribose 5-phosphate</text>
        <dbReference type="Rhea" id="RHEA:18793"/>
        <dbReference type="ChEBI" id="CHEBI:57720"/>
        <dbReference type="ChEBI" id="CHEBI:78346"/>
        <dbReference type="EC" id="5.4.2.7"/>
    </reaction>
</comment>
<dbReference type="SUPFAM" id="SSF143856">
    <property type="entry name" value="DeoB insert domain-like"/>
    <property type="match status" value="1"/>
</dbReference>
<gene>
    <name evidence="6" type="primary">deoB</name>
    <name evidence="9" type="ORF">C0Z20_12030</name>
</gene>
<dbReference type="EC" id="5.4.2.7" evidence="6 7"/>
<dbReference type="Gene3D" id="3.40.720.10">
    <property type="entry name" value="Alkaline Phosphatase, subunit A"/>
    <property type="match status" value="1"/>
</dbReference>
<dbReference type="Proteomes" id="UP000235777">
    <property type="component" value="Unassembled WGS sequence"/>
</dbReference>
<dbReference type="GO" id="GO:0005829">
    <property type="term" value="C:cytosol"/>
    <property type="evidence" value="ECO:0007669"/>
    <property type="project" value="TreeGrafter"/>
</dbReference>
<evidence type="ECO:0000313" key="9">
    <source>
        <dbReference type="EMBL" id="PMS36807.1"/>
    </source>
</evidence>
<dbReference type="HAMAP" id="MF_00740">
    <property type="entry name" value="Phosphopentomut"/>
    <property type="match status" value="1"/>
</dbReference>
<dbReference type="EMBL" id="PNYC01000006">
    <property type="protein sequence ID" value="PMS36807.1"/>
    <property type="molecule type" value="Genomic_DNA"/>
</dbReference>
<dbReference type="RefSeq" id="WP_102607042.1">
    <property type="nucleotide sequence ID" value="NZ_PNYC01000006.1"/>
</dbReference>
<proteinExistence type="inferred from homology"/>
<dbReference type="InterPro" id="IPR024052">
    <property type="entry name" value="Phosphopentomutase_DeoB_cap_sf"/>
</dbReference>
<dbReference type="PANTHER" id="PTHR21110:SF0">
    <property type="entry name" value="PHOSPHOPENTOMUTASE"/>
    <property type="match status" value="1"/>
</dbReference>
<dbReference type="FunFam" id="3.30.70.1250:FF:000001">
    <property type="entry name" value="Phosphopentomutase"/>
    <property type="match status" value="1"/>
</dbReference>
<evidence type="ECO:0000256" key="7">
    <source>
        <dbReference type="NCBIfam" id="TIGR01696"/>
    </source>
</evidence>
<keyword evidence="3 6" id="KW-0479">Metal-binding</keyword>
<dbReference type="AlphaFoldDB" id="A0A2N7X5A4"/>
<sequence>MRAIVLVLDSLGIGATPDADRFGDIGANTLGHIAARCAGGHCDVAGGRKGPLHIPNLEELGLGLASQLASGRIPDGLHVAPSLSGAYGAACERSTGKDTPSGHWEMAGVPVTFDWGYFSAPTNTFPHELLEKIVSRANLPGYLGNCHASGTEIIFALGEEHVRTGKPIFYASADSLFQIACHEDRFGLEQLYRLCEIVREEVDAYNICRVIARPFNGETAETFRRTGNRRDLAVPPPAPTVLEKLHFAGGQVIAIGKISDIFAGVGVTQKLFAHGIDELWEVTLNAVRDAPEFSIVMTNFVDFDQSFGHRRDVAGYATALEQFDRRLPDLRALLRDDDVLILTADHGCDPTWPGSDHTREHVPVLVSGPRVPCQNLGVRESFADIGQSLAVWFGLPAFPDGRSFLTGRA</sequence>
<dbReference type="SUPFAM" id="SSF53649">
    <property type="entry name" value="Alkaline phosphatase-like"/>
    <property type="match status" value="1"/>
</dbReference>
<keyword evidence="4 6" id="KW-0464">Manganese</keyword>
<name>A0A2N7X5A4_9BURK</name>
<dbReference type="PIRSF" id="PIRSF001491">
    <property type="entry name" value="Ppentomutase"/>
    <property type="match status" value="1"/>
</dbReference>
<dbReference type="NCBIfam" id="TIGR01696">
    <property type="entry name" value="deoB"/>
    <property type="match status" value="1"/>
</dbReference>
<dbReference type="PANTHER" id="PTHR21110">
    <property type="entry name" value="PHOSPHOPENTOMUTASE"/>
    <property type="match status" value="1"/>
</dbReference>
<dbReference type="NCBIfam" id="NF003766">
    <property type="entry name" value="PRK05362.1"/>
    <property type="match status" value="1"/>
</dbReference>
<feature type="domain" description="Metalloenzyme" evidence="8">
    <location>
        <begin position="1"/>
        <end position="395"/>
    </location>
</feature>
<keyword evidence="2 6" id="KW-0963">Cytoplasm</keyword>
<organism evidence="9 10">
    <name type="scientific">Trinickia symbiotica</name>
    <dbReference type="NCBI Taxonomy" id="863227"/>
    <lineage>
        <taxon>Bacteria</taxon>
        <taxon>Pseudomonadati</taxon>
        <taxon>Pseudomonadota</taxon>
        <taxon>Betaproteobacteria</taxon>
        <taxon>Burkholderiales</taxon>
        <taxon>Burkholderiaceae</taxon>
        <taxon>Trinickia</taxon>
    </lineage>
</organism>
<comment type="pathway">
    <text evidence="6">Carbohydrate degradation; 2-deoxy-D-ribose 1-phosphate degradation; D-glyceraldehyde 3-phosphate and acetaldehyde from 2-deoxy-alpha-D-ribose 1-phosphate: step 1/2.</text>
</comment>
<evidence type="ECO:0000256" key="4">
    <source>
        <dbReference type="ARBA" id="ARBA00023211"/>
    </source>
</evidence>
<feature type="binding site" evidence="6">
    <location>
        <position position="304"/>
    </location>
    <ligand>
        <name>Mn(2+)</name>
        <dbReference type="ChEBI" id="CHEBI:29035"/>
        <label>2</label>
    </ligand>
</feature>
<keyword evidence="5 6" id="KW-0413">Isomerase</keyword>
<feature type="binding site" evidence="6">
    <location>
        <position position="345"/>
    </location>
    <ligand>
        <name>Mn(2+)</name>
        <dbReference type="ChEBI" id="CHEBI:29035"/>
        <label>1</label>
    </ligand>
</feature>
<keyword evidence="10" id="KW-1185">Reference proteome</keyword>
<accession>A0A2N7X5A4</accession>
<dbReference type="GO" id="GO:0009117">
    <property type="term" value="P:nucleotide metabolic process"/>
    <property type="evidence" value="ECO:0007669"/>
    <property type="project" value="UniProtKB-UniRule"/>
</dbReference>
<protein>
    <recommendedName>
        <fullName evidence="6 7">Phosphopentomutase</fullName>
        <ecNumber evidence="6 7">5.4.2.7</ecNumber>
    </recommendedName>
    <alternativeName>
        <fullName evidence="6">Phosphodeoxyribomutase</fullName>
    </alternativeName>
</protein>
<dbReference type="Gene3D" id="3.30.70.1250">
    <property type="entry name" value="Phosphopentomutase"/>
    <property type="match status" value="1"/>
</dbReference>
<dbReference type="GO" id="GO:0043094">
    <property type="term" value="P:metabolic compound salvage"/>
    <property type="evidence" value="ECO:0007669"/>
    <property type="project" value="UniProtKB-UniRule"/>
</dbReference>
<dbReference type="GO" id="GO:0030145">
    <property type="term" value="F:manganese ion binding"/>
    <property type="evidence" value="ECO:0007669"/>
    <property type="project" value="UniProtKB-UniRule"/>
</dbReference>
<dbReference type="InterPro" id="IPR006124">
    <property type="entry name" value="Metalloenzyme"/>
</dbReference>
<feature type="binding site" evidence="6">
    <location>
        <position position="346"/>
    </location>
    <ligand>
        <name>Mn(2+)</name>
        <dbReference type="ChEBI" id="CHEBI:29035"/>
        <label>1</label>
    </ligand>
</feature>
<comment type="cofactor">
    <cofactor evidence="6">
        <name>Mn(2+)</name>
        <dbReference type="ChEBI" id="CHEBI:29035"/>
    </cofactor>
    <text evidence="6">Binds 2 manganese ions.</text>
</comment>
<comment type="subcellular location">
    <subcellularLocation>
        <location evidence="6">Cytoplasm</location>
    </subcellularLocation>
</comment>
<evidence type="ECO:0000259" key="8">
    <source>
        <dbReference type="Pfam" id="PF01676"/>
    </source>
</evidence>
<evidence type="ECO:0000256" key="2">
    <source>
        <dbReference type="ARBA" id="ARBA00022490"/>
    </source>
</evidence>
<comment type="caution">
    <text evidence="9">The sequence shown here is derived from an EMBL/GenBank/DDBJ whole genome shotgun (WGS) entry which is preliminary data.</text>
</comment>
<dbReference type="GO" id="GO:0008973">
    <property type="term" value="F:phosphopentomutase activity"/>
    <property type="evidence" value="ECO:0007669"/>
    <property type="project" value="UniProtKB-UniRule"/>
</dbReference>
<reference evidence="9 10" key="1">
    <citation type="submission" date="2018-01" db="EMBL/GenBank/DDBJ databases">
        <title>Whole genome analyses suggest that Burkholderia sensu lato contains two further novel genera in the rhizoxinica-symbiotica group Mycetohabitans gen. nov., and Trinickia gen. nov.: implications for the evolution of diazotrophy and nodulation in the Burkholderiaceae.</title>
        <authorList>
            <person name="Estrada-de los Santos P."/>
            <person name="Palmer M."/>
            <person name="Chavez-Ramirez B."/>
            <person name="Beukes C."/>
            <person name="Steenkamp E.T."/>
            <person name="Hirsch A.M."/>
            <person name="Manyaka P."/>
            <person name="Maluk M."/>
            <person name="Lafos M."/>
            <person name="Crook M."/>
            <person name="Gross E."/>
            <person name="Simon M.F."/>
            <person name="Bueno dos Reis Junior F."/>
            <person name="Poole P.S."/>
            <person name="Venter S.N."/>
            <person name="James E.K."/>
        </authorList>
    </citation>
    <scope>NUCLEOTIDE SEQUENCE [LARGE SCALE GENOMIC DNA]</scope>
    <source>
        <strain evidence="9 10">JPY 581</strain>
    </source>
</reference>
<dbReference type="UniPathway" id="UPA00087">
    <property type="reaction ID" value="UER00173"/>
</dbReference>
<dbReference type="InterPro" id="IPR010045">
    <property type="entry name" value="DeoB"/>
</dbReference>
<evidence type="ECO:0000313" key="10">
    <source>
        <dbReference type="Proteomes" id="UP000235777"/>
    </source>
</evidence>
<feature type="binding site" evidence="6">
    <location>
        <position position="309"/>
    </location>
    <ligand>
        <name>Mn(2+)</name>
        <dbReference type="ChEBI" id="CHEBI:29035"/>
        <label>2</label>
    </ligand>
</feature>
<comment type="catalytic activity">
    <reaction evidence="6">
        <text>2-deoxy-alpha-D-ribose 1-phosphate = 2-deoxy-D-ribose 5-phosphate</text>
        <dbReference type="Rhea" id="RHEA:27658"/>
        <dbReference type="ChEBI" id="CHEBI:57259"/>
        <dbReference type="ChEBI" id="CHEBI:62877"/>
        <dbReference type="EC" id="5.4.2.7"/>
    </reaction>
</comment>
<dbReference type="GO" id="GO:0006015">
    <property type="term" value="P:5-phosphoribose 1-diphosphate biosynthetic process"/>
    <property type="evidence" value="ECO:0007669"/>
    <property type="project" value="UniProtKB-UniPathway"/>
</dbReference>
<evidence type="ECO:0000256" key="1">
    <source>
        <dbReference type="ARBA" id="ARBA00010373"/>
    </source>
</evidence>
<dbReference type="Pfam" id="PF01676">
    <property type="entry name" value="Metalloenzyme"/>
    <property type="match status" value="1"/>
</dbReference>
<dbReference type="CDD" id="cd16009">
    <property type="entry name" value="PPM"/>
    <property type="match status" value="1"/>
</dbReference>
<evidence type="ECO:0000256" key="6">
    <source>
        <dbReference type="HAMAP-Rule" id="MF_00740"/>
    </source>
</evidence>
<feature type="binding site" evidence="6">
    <location>
        <position position="9"/>
    </location>
    <ligand>
        <name>Mn(2+)</name>
        <dbReference type="ChEBI" id="CHEBI:29035"/>
        <label>1</label>
    </ligand>
</feature>
<dbReference type="InterPro" id="IPR017850">
    <property type="entry name" value="Alkaline_phosphatase_core_sf"/>
</dbReference>
<dbReference type="GO" id="GO:0006018">
    <property type="term" value="P:2-deoxyribose 1-phosphate catabolic process"/>
    <property type="evidence" value="ECO:0007669"/>
    <property type="project" value="UniProtKB-UniRule"/>
</dbReference>
<evidence type="ECO:0000256" key="5">
    <source>
        <dbReference type="ARBA" id="ARBA00023235"/>
    </source>
</evidence>
<dbReference type="GO" id="GO:0000287">
    <property type="term" value="F:magnesium ion binding"/>
    <property type="evidence" value="ECO:0007669"/>
    <property type="project" value="UniProtKB-UniRule"/>
</dbReference>
<comment type="function">
    <text evidence="6">Isomerase that catalyzes the conversion of deoxy-ribose 1-phosphate (dRib-1-P) and ribose 1-phosphate (Rib-1-P) to deoxy-ribose 5-phosphate (dRib-5-P) and ribose 5-phosphate (Rib-5-P), respectively.</text>
</comment>
<comment type="similarity">
    <text evidence="1 6">Belongs to the phosphopentomutase family.</text>
</comment>
<evidence type="ECO:0000256" key="3">
    <source>
        <dbReference type="ARBA" id="ARBA00022723"/>
    </source>
</evidence>